<gene>
    <name evidence="1" type="ORF">ACFFSA_44995</name>
</gene>
<proteinExistence type="predicted"/>
<dbReference type="RefSeq" id="WP_344988078.1">
    <property type="nucleotide sequence ID" value="NZ_BAAAXV010000002.1"/>
</dbReference>
<keyword evidence="2" id="KW-1185">Reference proteome</keyword>
<reference evidence="1 2" key="1">
    <citation type="submission" date="2024-09" db="EMBL/GenBank/DDBJ databases">
        <authorList>
            <person name="Sun Q."/>
            <person name="Mori K."/>
        </authorList>
    </citation>
    <scope>NUCLEOTIDE SEQUENCE [LARGE SCALE GENOMIC DNA]</scope>
    <source>
        <strain evidence="1 2">JCM 3143</strain>
    </source>
</reference>
<organism evidence="1 2">
    <name type="scientific">Nonomuraea helvata</name>
    <dbReference type="NCBI Taxonomy" id="37484"/>
    <lineage>
        <taxon>Bacteria</taxon>
        <taxon>Bacillati</taxon>
        <taxon>Actinomycetota</taxon>
        <taxon>Actinomycetes</taxon>
        <taxon>Streptosporangiales</taxon>
        <taxon>Streptosporangiaceae</taxon>
        <taxon>Nonomuraea</taxon>
    </lineage>
</organism>
<comment type="caution">
    <text evidence="1">The sequence shown here is derived from an EMBL/GenBank/DDBJ whole genome shotgun (WGS) entry which is preliminary data.</text>
</comment>
<protein>
    <submittedName>
        <fullName evidence="1">Uncharacterized protein</fullName>
    </submittedName>
</protein>
<name>A0ABV5SF32_9ACTN</name>
<evidence type="ECO:0000313" key="1">
    <source>
        <dbReference type="EMBL" id="MFB9630276.1"/>
    </source>
</evidence>
<dbReference type="Proteomes" id="UP001589532">
    <property type="component" value="Unassembled WGS sequence"/>
</dbReference>
<sequence length="78" mass="8193">MGKPMRGYDSMNGVATMAVDGRPHAITAGVSVAQVWDLITREQVGRELIFPSGIGALAVASDDRLVVGGGELVVLTRR</sequence>
<evidence type="ECO:0000313" key="2">
    <source>
        <dbReference type="Proteomes" id="UP001589532"/>
    </source>
</evidence>
<dbReference type="EMBL" id="JBHMBW010000094">
    <property type="protein sequence ID" value="MFB9630276.1"/>
    <property type="molecule type" value="Genomic_DNA"/>
</dbReference>
<accession>A0ABV5SF32</accession>